<keyword evidence="3" id="KW-1185">Reference proteome</keyword>
<protein>
    <submittedName>
        <fullName evidence="2">Uncharacterized protein</fullName>
    </submittedName>
</protein>
<reference evidence="2" key="1">
    <citation type="submission" date="2016-02" db="EMBL/GenBank/DDBJ databases">
        <title>Draft Genome Sequence of Sporotomaculum syntrophicum Strain FB, a Syntrophic Benzoate Degrader.</title>
        <authorList>
            <person name="Nobu M.K."/>
            <person name="Narihiro T."/>
            <person name="Qiu Y.-L."/>
            <person name="Ohashi A."/>
            <person name="Liu W.-T."/>
            <person name="Yuji S."/>
        </authorList>
    </citation>
    <scope>NUCLEOTIDE SEQUENCE</scope>
    <source>
        <strain evidence="2">FB</strain>
    </source>
</reference>
<proteinExistence type="predicted"/>
<accession>A0A9D3AWR7</accession>
<evidence type="ECO:0000313" key="3">
    <source>
        <dbReference type="Proteomes" id="UP000798488"/>
    </source>
</evidence>
<name>A0A9D3AWR7_9FIRM</name>
<evidence type="ECO:0000313" key="2">
    <source>
        <dbReference type="EMBL" id="KAF1084162.1"/>
    </source>
</evidence>
<feature type="transmembrane region" description="Helical" evidence="1">
    <location>
        <begin position="30"/>
        <end position="50"/>
    </location>
</feature>
<organism evidence="2 3">
    <name type="scientific">Sporotomaculum syntrophicum</name>
    <dbReference type="NCBI Taxonomy" id="182264"/>
    <lineage>
        <taxon>Bacteria</taxon>
        <taxon>Bacillati</taxon>
        <taxon>Bacillota</taxon>
        <taxon>Clostridia</taxon>
        <taxon>Eubacteriales</taxon>
        <taxon>Desulfallaceae</taxon>
        <taxon>Sporotomaculum</taxon>
    </lineage>
</organism>
<keyword evidence="1" id="KW-0472">Membrane</keyword>
<feature type="transmembrane region" description="Helical" evidence="1">
    <location>
        <begin position="135"/>
        <end position="156"/>
    </location>
</feature>
<feature type="transmembrane region" description="Helical" evidence="1">
    <location>
        <begin position="176"/>
        <end position="195"/>
    </location>
</feature>
<feature type="transmembrane region" description="Helical" evidence="1">
    <location>
        <begin position="56"/>
        <end position="77"/>
    </location>
</feature>
<sequence>MAEFAIETLTYSKVFLTEKLKNTLLVSNDVLSNVSLAFVPYNFFTLKIAWCDMSQILLFYLQGIPEMTGVVACCLALARVKLRWGVILAFACVLATVIYIIRNLPVTFGLHSVAAILLTALLITRFTRVPFSTSFIVAFASFALLALLEVSVYELVGQLLNIESSYFAFTPYTRMLMGLPQAIILIVIAPVIARYRKPLEGMWKI</sequence>
<keyword evidence="1" id="KW-0812">Transmembrane</keyword>
<dbReference type="EMBL" id="LSRS01000006">
    <property type="protein sequence ID" value="KAF1084162.1"/>
    <property type="molecule type" value="Genomic_DNA"/>
</dbReference>
<dbReference type="AlphaFoldDB" id="A0A9D3AWR7"/>
<comment type="caution">
    <text evidence="2">The sequence shown here is derived from an EMBL/GenBank/DDBJ whole genome shotgun (WGS) entry which is preliminary data.</text>
</comment>
<evidence type="ECO:0000256" key="1">
    <source>
        <dbReference type="SAM" id="Phobius"/>
    </source>
</evidence>
<dbReference type="Proteomes" id="UP000798488">
    <property type="component" value="Unassembled WGS sequence"/>
</dbReference>
<feature type="transmembrane region" description="Helical" evidence="1">
    <location>
        <begin position="84"/>
        <end position="101"/>
    </location>
</feature>
<gene>
    <name evidence="2" type="ORF">SPSYN_02566</name>
</gene>
<keyword evidence="1" id="KW-1133">Transmembrane helix</keyword>
<feature type="transmembrane region" description="Helical" evidence="1">
    <location>
        <begin position="107"/>
        <end position="123"/>
    </location>
</feature>